<reference evidence="1" key="1">
    <citation type="submission" date="2023-01" db="EMBL/GenBank/DDBJ databases">
        <title>Genome assembly of the deep-sea coral Lophelia pertusa.</title>
        <authorList>
            <person name="Herrera S."/>
            <person name="Cordes E."/>
        </authorList>
    </citation>
    <scope>NUCLEOTIDE SEQUENCE</scope>
    <source>
        <strain evidence="1">USNM1676648</strain>
        <tissue evidence="1">Polyp</tissue>
    </source>
</reference>
<organism evidence="1 2">
    <name type="scientific">Desmophyllum pertusum</name>
    <dbReference type="NCBI Taxonomy" id="174260"/>
    <lineage>
        <taxon>Eukaryota</taxon>
        <taxon>Metazoa</taxon>
        <taxon>Cnidaria</taxon>
        <taxon>Anthozoa</taxon>
        <taxon>Hexacorallia</taxon>
        <taxon>Scleractinia</taxon>
        <taxon>Caryophylliina</taxon>
        <taxon>Caryophylliidae</taxon>
        <taxon>Desmophyllum</taxon>
    </lineage>
</organism>
<comment type="caution">
    <text evidence="1">The sequence shown here is derived from an EMBL/GenBank/DDBJ whole genome shotgun (WGS) entry which is preliminary data.</text>
</comment>
<dbReference type="AlphaFoldDB" id="A0A9X0CQK3"/>
<evidence type="ECO:0000313" key="1">
    <source>
        <dbReference type="EMBL" id="KAJ7371756.1"/>
    </source>
</evidence>
<keyword evidence="2" id="KW-1185">Reference proteome</keyword>
<evidence type="ECO:0000313" key="2">
    <source>
        <dbReference type="Proteomes" id="UP001163046"/>
    </source>
</evidence>
<protein>
    <submittedName>
        <fullName evidence="1">TPR and ankyrin repeat-containing protein 1</fullName>
    </submittedName>
</protein>
<proteinExistence type="predicted"/>
<sequence length="170" mass="19349">MEDKRGCILEAARALDDDGRRDEAARLLRDTGRFDEAVKYSSDSKFAADCLISRVRTTRLETEDTREILQRALEKYQHCGNTNGQAEASLMLGTLTRDFQKLQEAGRLFDKCTNCCGEVESVVELLATSSCTLPKNYRQWMIVRALERVLRLVTFLHKPAGKLTMAERKK</sequence>
<gene>
    <name evidence="1" type="primary">TRANK1_7</name>
    <name evidence="1" type="ORF">OS493_023094</name>
</gene>
<accession>A0A9X0CQK3</accession>
<name>A0A9X0CQK3_9CNID</name>
<dbReference type="Proteomes" id="UP001163046">
    <property type="component" value="Unassembled WGS sequence"/>
</dbReference>
<dbReference type="EMBL" id="MU826842">
    <property type="protein sequence ID" value="KAJ7371756.1"/>
    <property type="molecule type" value="Genomic_DNA"/>
</dbReference>